<keyword evidence="3" id="KW-1185">Reference proteome</keyword>
<keyword evidence="1" id="KW-0812">Transmembrane</keyword>
<evidence type="ECO:0000256" key="1">
    <source>
        <dbReference type="SAM" id="Phobius"/>
    </source>
</evidence>
<name>A0A6A5VX50_9PLEO</name>
<feature type="transmembrane region" description="Helical" evidence="1">
    <location>
        <begin position="393"/>
        <end position="411"/>
    </location>
</feature>
<proteinExistence type="predicted"/>
<keyword evidence="1" id="KW-0472">Membrane</keyword>
<gene>
    <name evidence="2" type="ORF">P154DRAFT_586834</name>
</gene>
<reference evidence="2" key="1">
    <citation type="journal article" date="2020" name="Stud. Mycol.">
        <title>101 Dothideomycetes genomes: a test case for predicting lifestyles and emergence of pathogens.</title>
        <authorList>
            <person name="Haridas S."/>
            <person name="Albert R."/>
            <person name="Binder M."/>
            <person name="Bloem J."/>
            <person name="Labutti K."/>
            <person name="Salamov A."/>
            <person name="Andreopoulos B."/>
            <person name="Baker S."/>
            <person name="Barry K."/>
            <person name="Bills G."/>
            <person name="Bluhm B."/>
            <person name="Cannon C."/>
            <person name="Castanera R."/>
            <person name="Culley D."/>
            <person name="Daum C."/>
            <person name="Ezra D."/>
            <person name="Gonzalez J."/>
            <person name="Henrissat B."/>
            <person name="Kuo A."/>
            <person name="Liang C."/>
            <person name="Lipzen A."/>
            <person name="Lutzoni F."/>
            <person name="Magnuson J."/>
            <person name="Mondo S."/>
            <person name="Nolan M."/>
            <person name="Ohm R."/>
            <person name="Pangilinan J."/>
            <person name="Park H.-J."/>
            <person name="Ramirez L."/>
            <person name="Alfaro M."/>
            <person name="Sun H."/>
            <person name="Tritt A."/>
            <person name="Yoshinaga Y."/>
            <person name="Zwiers L.-H."/>
            <person name="Turgeon B."/>
            <person name="Goodwin S."/>
            <person name="Spatafora J."/>
            <person name="Crous P."/>
            <person name="Grigoriev I."/>
        </authorList>
    </citation>
    <scope>NUCLEOTIDE SEQUENCE</scope>
    <source>
        <strain evidence="2">CBS 123094</strain>
    </source>
</reference>
<accession>A0A6A5VX50</accession>
<sequence length="481" mass="54328">MSIVLEGLDFSGTAVFEKDSDPPRAPLQLIEIDVSPNYQTSKINTESEKWGSIWPHNGHNRVCEAIASNLISHVGACHSYWYSVSTRDAKYTGSMLPISMSSESFQHIAPYARIPKLYLGILYHKTPVHIFCTPELPPSNQTTSPKLVRKEHLSFIIHSVPGALEAVCMGASFTYHFTTRTMYIFLHGLSHPNYHRFSTMLENGAAKSTPFFIPTLLIQRLLESLLDCLNDWHEQIYSYETELGIRVDVQETANRNYLDFPRLSKNVNAVITNLGYVSLSCAATVRMLDFMDKVISEYGTLAIENGMDKDEVEEIQILLRERHEYLKSWNQGLEERAKYLLIRGQALVQTVYSGIAQRDSANSIKLAAASTRLAESSQNIAVLTSRDSAVMRLIAAITIFFLPATFVATFFSTSFFDFSVGRSGRVYSWWLWLYFLVTILLTAAVLLGTWIMWKNKENELAAHFKRPQTKVSSDGEASEKA</sequence>
<evidence type="ECO:0000313" key="2">
    <source>
        <dbReference type="EMBL" id="KAF1994133.1"/>
    </source>
</evidence>
<dbReference type="Gene3D" id="1.20.58.340">
    <property type="entry name" value="Magnesium transport protein CorA, transmembrane region"/>
    <property type="match status" value="1"/>
</dbReference>
<evidence type="ECO:0008006" key="4">
    <source>
        <dbReference type="Google" id="ProtNLM"/>
    </source>
</evidence>
<dbReference type="EMBL" id="ML977670">
    <property type="protein sequence ID" value="KAF1994133.1"/>
    <property type="molecule type" value="Genomic_DNA"/>
</dbReference>
<keyword evidence="1" id="KW-1133">Transmembrane helix</keyword>
<dbReference type="AlphaFoldDB" id="A0A6A5VX50"/>
<organism evidence="2 3">
    <name type="scientific">Amniculicola lignicola CBS 123094</name>
    <dbReference type="NCBI Taxonomy" id="1392246"/>
    <lineage>
        <taxon>Eukaryota</taxon>
        <taxon>Fungi</taxon>
        <taxon>Dikarya</taxon>
        <taxon>Ascomycota</taxon>
        <taxon>Pezizomycotina</taxon>
        <taxon>Dothideomycetes</taxon>
        <taxon>Pleosporomycetidae</taxon>
        <taxon>Pleosporales</taxon>
        <taxon>Amniculicolaceae</taxon>
        <taxon>Amniculicola</taxon>
    </lineage>
</organism>
<dbReference type="Proteomes" id="UP000799779">
    <property type="component" value="Unassembled WGS sequence"/>
</dbReference>
<protein>
    <recommendedName>
        <fullName evidence="4">Cora-domain-containing protein</fullName>
    </recommendedName>
</protein>
<evidence type="ECO:0000313" key="3">
    <source>
        <dbReference type="Proteomes" id="UP000799779"/>
    </source>
</evidence>
<feature type="transmembrane region" description="Helical" evidence="1">
    <location>
        <begin position="431"/>
        <end position="453"/>
    </location>
</feature>
<dbReference type="OrthoDB" id="1046782at2759"/>